<accession>A0A6J1QJV2</accession>
<keyword evidence="3" id="KW-0677">Repeat</keyword>
<keyword evidence="9" id="KW-0539">Nucleus</keyword>
<dbReference type="SMART" id="SM00355">
    <property type="entry name" value="ZnF_C2H2"/>
    <property type="match status" value="9"/>
</dbReference>
<feature type="domain" description="C2H2-type" evidence="11">
    <location>
        <begin position="376"/>
        <end position="404"/>
    </location>
</feature>
<feature type="domain" description="C2H2-type" evidence="11">
    <location>
        <begin position="264"/>
        <end position="291"/>
    </location>
</feature>
<dbReference type="GO" id="GO:0005634">
    <property type="term" value="C:nucleus"/>
    <property type="evidence" value="ECO:0007669"/>
    <property type="project" value="UniProtKB-SubCell"/>
</dbReference>
<dbReference type="FunFam" id="3.30.160.60:FF:000780">
    <property type="entry name" value="myc-associated zinc finger protein isoform X1"/>
    <property type="match status" value="1"/>
</dbReference>
<dbReference type="FunFam" id="3.30.160.60:FF:000965">
    <property type="entry name" value="Neurotrophin receptor-interacting factor homolog"/>
    <property type="match status" value="1"/>
</dbReference>
<dbReference type="PROSITE" id="PS50157">
    <property type="entry name" value="ZINC_FINGER_C2H2_2"/>
    <property type="match status" value="8"/>
</dbReference>
<dbReference type="RefSeq" id="XP_024882153.1">
    <property type="nucleotide sequence ID" value="XM_025026385.1"/>
</dbReference>
<evidence type="ECO:0000256" key="7">
    <source>
        <dbReference type="ARBA" id="ARBA00023125"/>
    </source>
</evidence>
<keyword evidence="4 10" id="KW-0863">Zinc-finger</keyword>
<organism evidence="12 13">
    <name type="scientific">Temnothorax curvispinosus</name>
    <dbReference type="NCBI Taxonomy" id="300111"/>
    <lineage>
        <taxon>Eukaryota</taxon>
        <taxon>Metazoa</taxon>
        <taxon>Ecdysozoa</taxon>
        <taxon>Arthropoda</taxon>
        <taxon>Hexapoda</taxon>
        <taxon>Insecta</taxon>
        <taxon>Pterygota</taxon>
        <taxon>Neoptera</taxon>
        <taxon>Endopterygota</taxon>
        <taxon>Hymenoptera</taxon>
        <taxon>Apocrita</taxon>
        <taxon>Aculeata</taxon>
        <taxon>Formicoidea</taxon>
        <taxon>Formicidae</taxon>
        <taxon>Myrmicinae</taxon>
        <taxon>Temnothorax</taxon>
    </lineage>
</organism>
<reference evidence="13" key="1">
    <citation type="submission" date="2025-08" db="UniProtKB">
        <authorList>
            <consortium name="RefSeq"/>
        </authorList>
    </citation>
    <scope>IDENTIFICATION</scope>
    <source>
        <tissue evidence="13">Whole body</tissue>
    </source>
</reference>
<dbReference type="FunFam" id="3.30.160.60:FF:000295">
    <property type="entry name" value="zinc finger protein 19"/>
    <property type="match status" value="1"/>
</dbReference>
<evidence type="ECO:0000256" key="4">
    <source>
        <dbReference type="ARBA" id="ARBA00022771"/>
    </source>
</evidence>
<dbReference type="PANTHER" id="PTHR24409">
    <property type="entry name" value="ZINC FINGER PROTEIN 142"/>
    <property type="match status" value="1"/>
</dbReference>
<feature type="domain" description="C2H2-type" evidence="11">
    <location>
        <begin position="68"/>
        <end position="98"/>
    </location>
</feature>
<dbReference type="PROSITE" id="PS00028">
    <property type="entry name" value="ZINC_FINGER_C2H2_1"/>
    <property type="match status" value="8"/>
</dbReference>
<protein>
    <submittedName>
        <fullName evidence="13">Zinc finger protein 182-like</fullName>
    </submittedName>
</protein>
<evidence type="ECO:0000313" key="13">
    <source>
        <dbReference type="RefSeq" id="XP_024882153.1"/>
    </source>
</evidence>
<dbReference type="FunFam" id="3.30.160.60:FF:000624">
    <property type="entry name" value="zinc finger protein 697"/>
    <property type="match status" value="1"/>
</dbReference>
<gene>
    <name evidence="13" type="primary">LOC112461220</name>
</gene>
<evidence type="ECO:0000256" key="8">
    <source>
        <dbReference type="ARBA" id="ARBA00023163"/>
    </source>
</evidence>
<dbReference type="InterPro" id="IPR036236">
    <property type="entry name" value="Znf_C2H2_sf"/>
</dbReference>
<dbReference type="AlphaFoldDB" id="A0A6J1QJV2"/>
<name>A0A6J1QJV2_9HYME</name>
<dbReference type="GeneID" id="112461220"/>
<keyword evidence="7" id="KW-0238">DNA-binding</keyword>
<dbReference type="GO" id="GO:0000981">
    <property type="term" value="F:DNA-binding transcription factor activity, RNA polymerase II-specific"/>
    <property type="evidence" value="ECO:0007669"/>
    <property type="project" value="TreeGrafter"/>
</dbReference>
<evidence type="ECO:0000256" key="5">
    <source>
        <dbReference type="ARBA" id="ARBA00022833"/>
    </source>
</evidence>
<sequence>MKYESIPTRSTTLIAENVKEILERETRDSSNNCNAVKCDEKIDSNVSRYQEKNKLTVLQSTSNSVKNYTCDNCRRVFKRKHHLIRHMTGCKHHDSANEEYLSRTRTKVTEKKKKIDDSMRKEKNRLMENIKSASDNEEPYLSSVKLLGKRSRTYPCGYCEHIAEKRKLLKAHLVEAHPEVAKRNRKSFVATETVMRARMEHDGKVYYHCNECGKNLNSPYTFYWHLRIHTGERLFTCHLCGKRFRVNQGLARHLKETHAGIKNVPCDLCGRMFSTRRNVEDHRRIHTGERPYVCNVCGKTFKQKASLFVHNRTHTDVFPFKCSYCGQTFRTRPPLMLHITKHTGEKPHACDVCGRRFRIKYELKRHRLIHSDEKPWRCTECSLSFRQKRYLVNHKKLNHEPPRNSAVPQVTG</sequence>
<dbReference type="Gene3D" id="3.30.160.60">
    <property type="entry name" value="Classic Zinc Finger"/>
    <property type="match status" value="8"/>
</dbReference>
<feature type="domain" description="C2H2-type" evidence="11">
    <location>
        <begin position="348"/>
        <end position="375"/>
    </location>
</feature>
<dbReference type="InterPro" id="IPR013087">
    <property type="entry name" value="Znf_C2H2_type"/>
</dbReference>
<dbReference type="OrthoDB" id="9411774at2759"/>
<dbReference type="GO" id="GO:0008270">
    <property type="term" value="F:zinc ion binding"/>
    <property type="evidence" value="ECO:0007669"/>
    <property type="project" value="UniProtKB-KW"/>
</dbReference>
<evidence type="ECO:0000256" key="3">
    <source>
        <dbReference type="ARBA" id="ARBA00022737"/>
    </source>
</evidence>
<evidence type="ECO:0000256" key="6">
    <source>
        <dbReference type="ARBA" id="ARBA00023015"/>
    </source>
</evidence>
<proteinExistence type="predicted"/>
<dbReference type="Proteomes" id="UP000504618">
    <property type="component" value="Unplaced"/>
</dbReference>
<comment type="subcellular location">
    <subcellularLocation>
        <location evidence="1">Nucleus</location>
    </subcellularLocation>
</comment>
<evidence type="ECO:0000256" key="2">
    <source>
        <dbReference type="ARBA" id="ARBA00022723"/>
    </source>
</evidence>
<feature type="domain" description="C2H2-type" evidence="11">
    <location>
        <begin position="292"/>
        <end position="319"/>
    </location>
</feature>
<dbReference type="SUPFAM" id="SSF57667">
    <property type="entry name" value="beta-beta-alpha zinc fingers"/>
    <property type="match status" value="5"/>
</dbReference>
<dbReference type="FunFam" id="3.30.160.60:FF:000446">
    <property type="entry name" value="Zinc finger protein"/>
    <property type="match status" value="1"/>
</dbReference>
<feature type="domain" description="C2H2-type" evidence="11">
    <location>
        <begin position="207"/>
        <end position="234"/>
    </location>
</feature>
<feature type="domain" description="C2H2-type" evidence="11">
    <location>
        <begin position="320"/>
        <end position="347"/>
    </location>
</feature>
<keyword evidence="2" id="KW-0479">Metal-binding</keyword>
<dbReference type="GO" id="GO:0000977">
    <property type="term" value="F:RNA polymerase II transcription regulatory region sequence-specific DNA binding"/>
    <property type="evidence" value="ECO:0007669"/>
    <property type="project" value="TreeGrafter"/>
</dbReference>
<dbReference type="Pfam" id="PF00096">
    <property type="entry name" value="zf-C2H2"/>
    <property type="match status" value="7"/>
</dbReference>
<evidence type="ECO:0000259" key="11">
    <source>
        <dbReference type="PROSITE" id="PS50157"/>
    </source>
</evidence>
<keyword evidence="5" id="KW-0862">Zinc</keyword>
<keyword evidence="12" id="KW-1185">Reference proteome</keyword>
<dbReference type="PANTHER" id="PTHR24409:SF295">
    <property type="entry name" value="AZ2-RELATED"/>
    <property type="match status" value="1"/>
</dbReference>
<keyword evidence="6" id="KW-0805">Transcription regulation</keyword>
<evidence type="ECO:0000256" key="10">
    <source>
        <dbReference type="PROSITE-ProRule" id="PRU00042"/>
    </source>
</evidence>
<evidence type="ECO:0000256" key="1">
    <source>
        <dbReference type="ARBA" id="ARBA00004123"/>
    </source>
</evidence>
<evidence type="ECO:0000256" key="9">
    <source>
        <dbReference type="ARBA" id="ARBA00023242"/>
    </source>
</evidence>
<evidence type="ECO:0000313" key="12">
    <source>
        <dbReference type="Proteomes" id="UP000504618"/>
    </source>
</evidence>
<feature type="domain" description="C2H2-type" evidence="11">
    <location>
        <begin position="235"/>
        <end position="263"/>
    </location>
</feature>
<keyword evidence="8" id="KW-0804">Transcription</keyword>